<proteinExistence type="predicted"/>
<name>A0A1F8EF99_9BACT</name>
<evidence type="ECO:0000313" key="2">
    <source>
        <dbReference type="Proteomes" id="UP000176893"/>
    </source>
</evidence>
<gene>
    <name evidence="1" type="ORF">A2649_04270</name>
</gene>
<evidence type="ECO:0000313" key="1">
    <source>
        <dbReference type="EMBL" id="OGM98748.1"/>
    </source>
</evidence>
<reference evidence="1 2" key="1">
    <citation type="journal article" date="2016" name="Nat. Commun.">
        <title>Thousands of microbial genomes shed light on interconnected biogeochemical processes in an aquifer system.</title>
        <authorList>
            <person name="Anantharaman K."/>
            <person name="Brown C.T."/>
            <person name="Hug L.A."/>
            <person name="Sharon I."/>
            <person name="Castelle C.J."/>
            <person name="Probst A.J."/>
            <person name="Thomas B.C."/>
            <person name="Singh A."/>
            <person name="Wilkins M.J."/>
            <person name="Karaoz U."/>
            <person name="Brodie E.L."/>
            <person name="Williams K.H."/>
            <person name="Hubbard S.S."/>
            <person name="Banfield J.F."/>
        </authorList>
    </citation>
    <scope>NUCLEOTIDE SEQUENCE [LARGE SCALE GENOMIC DNA]</scope>
</reference>
<protein>
    <submittedName>
        <fullName evidence="1">Uncharacterized protein</fullName>
    </submittedName>
</protein>
<dbReference type="AlphaFoldDB" id="A0A1F8EF99"/>
<comment type="caution">
    <text evidence="1">The sequence shown here is derived from an EMBL/GenBank/DDBJ whole genome shotgun (WGS) entry which is preliminary data.</text>
</comment>
<organism evidence="1 2">
    <name type="scientific">Candidatus Yanofskybacteria bacterium RIFCSPHIGHO2_01_FULL_41_26</name>
    <dbReference type="NCBI Taxonomy" id="1802661"/>
    <lineage>
        <taxon>Bacteria</taxon>
        <taxon>Candidatus Yanofskyibacteriota</taxon>
    </lineage>
</organism>
<dbReference type="STRING" id="1802661.A2649_04270"/>
<dbReference type="EMBL" id="MGJB01000009">
    <property type="protein sequence ID" value="OGM98748.1"/>
    <property type="molecule type" value="Genomic_DNA"/>
</dbReference>
<accession>A0A1F8EF99</accession>
<dbReference type="Proteomes" id="UP000176893">
    <property type="component" value="Unassembled WGS sequence"/>
</dbReference>
<sequence>MKAEYQRDANSRYLVLRIRSTGLEKRIIAEDVGRWACDHDHWISGCGRCWDCGVKVAVR</sequence>